<organism evidence="1 2">
    <name type="scientific">Flavivirga aquimarina</name>
    <dbReference type="NCBI Taxonomy" id="2027862"/>
    <lineage>
        <taxon>Bacteria</taxon>
        <taxon>Pseudomonadati</taxon>
        <taxon>Bacteroidota</taxon>
        <taxon>Flavobacteriia</taxon>
        <taxon>Flavobacteriales</taxon>
        <taxon>Flavobacteriaceae</taxon>
        <taxon>Flavivirga</taxon>
    </lineage>
</organism>
<dbReference type="Proteomes" id="UP001176883">
    <property type="component" value="Unassembled WGS sequence"/>
</dbReference>
<sequence>MSTIEDILYEAHKLGKRELLLENLLETQQQNPNMSLINLYQMTFDQLNKL</sequence>
<accession>A0ABT8WCG8</accession>
<proteinExistence type="predicted"/>
<name>A0ABT8WCG8_9FLAO</name>
<reference evidence="1" key="1">
    <citation type="submission" date="2023-07" db="EMBL/GenBank/DDBJ databases">
        <title>Two novel species in the genus Flavivirga.</title>
        <authorList>
            <person name="Kwon K."/>
        </authorList>
    </citation>
    <scope>NUCLEOTIDE SEQUENCE</scope>
    <source>
        <strain evidence="1">KCTC 52353</strain>
    </source>
</reference>
<dbReference type="RefSeq" id="WP_303278532.1">
    <property type="nucleotide sequence ID" value="NZ_JAUOEK010000134.1"/>
</dbReference>
<gene>
    <name evidence="1" type="ORF">Q4Q35_13580</name>
</gene>
<keyword evidence="2" id="KW-1185">Reference proteome</keyword>
<comment type="caution">
    <text evidence="1">The sequence shown here is derived from an EMBL/GenBank/DDBJ whole genome shotgun (WGS) entry which is preliminary data.</text>
</comment>
<dbReference type="EMBL" id="JAUOEK010000134">
    <property type="protein sequence ID" value="MDO5970840.1"/>
    <property type="molecule type" value="Genomic_DNA"/>
</dbReference>
<protein>
    <submittedName>
        <fullName evidence="1">Uncharacterized protein</fullName>
    </submittedName>
</protein>
<evidence type="ECO:0000313" key="1">
    <source>
        <dbReference type="EMBL" id="MDO5970840.1"/>
    </source>
</evidence>
<evidence type="ECO:0000313" key="2">
    <source>
        <dbReference type="Proteomes" id="UP001176883"/>
    </source>
</evidence>